<evidence type="ECO:0000313" key="1">
    <source>
        <dbReference type="EMBL" id="OEH76085.1"/>
    </source>
</evidence>
<dbReference type="VEuPathDB" id="ToxoDB:LOC34620400"/>
<protein>
    <recommendedName>
        <fullName evidence="3">Ubiquitin-like domain-containing protein</fullName>
    </recommendedName>
</protein>
<organism evidence="1 2">
    <name type="scientific">Cyclospora cayetanensis</name>
    <dbReference type="NCBI Taxonomy" id="88456"/>
    <lineage>
        <taxon>Eukaryota</taxon>
        <taxon>Sar</taxon>
        <taxon>Alveolata</taxon>
        <taxon>Apicomplexa</taxon>
        <taxon>Conoidasida</taxon>
        <taxon>Coccidia</taxon>
        <taxon>Eucoccidiorida</taxon>
        <taxon>Eimeriorina</taxon>
        <taxon>Eimeriidae</taxon>
        <taxon>Cyclospora</taxon>
    </lineage>
</organism>
<dbReference type="AlphaFoldDB" id="A0A1D3CY17"/>
<evidence type="ECO:0000313" key="2">
    <source>
        <dbReference type="Proteomes" id="UP000095192"/>
    </source>
</evidence>
<evidence type="ECO:0008006" key="3">
    <source>
        <dbReference type="Google" id="ProtNLM"/>
    </source>
</evidence>
<accession>A0A1D3CY17</accession>
<comment type="caution">
    <text evidence="1">The sequence shown here is derived from an EMBL/GenBank/DDBJ whole genome shotgun (WGS) entry which is preliminary data.</text>
</comment>
<dbReference type="EMBL" id="JROU02001538">
    <property type="protein sequence ID" value="OEH76085.1"/>
    <property type="molecule type" value="Genomic_DNA"/>
</dbReference>
<gene>
    <name evidence="1" type="ORF">cyc_03759</name>
</gene>
<dbReference type="InParanoid" id="A0A1D3CY17"/>
<reference evidence="1 2" key="1">
    <citation type="journal article" date="2016" name="BMC Genomics">
        <title>Comparative genomics reveals Cyclospora cayetanensis possesses coccidia-like metabolism and invasion components but unique surface antigens.</title>
        <authorList>
            <person name="Liu S."/>
            <person name="Wang L."/>
            <person name="Zheng H."/>
            <person name="Xu Z."/>
            <person name="Roellig D.M."/>
            <person name="Li N."/>
            <person name="Frace M.A."/>
            <person name="Tang K."/>
            <person name="Arrowood M.J."/>
            <person name="Moss D.M."/>
            <person name="Zhang L."/>
            <person name="Feng Y."/>
            <person name="Xiao L."/>
        </authorList>
    </citation>
    <scope>NUCLEOTIDE SEQUENCE [LARGE SCALE GENOMIC DNA]</scope>
    <source>
        <strain evidence="1 2">CHN_HEN01</strain>
    </source>
</reference>
<keyword evidence="2" id="KW-1185">Reference proteome</keyword>
<proteinExistence type="predicted"/>
<dbReference type="Proteomes" id="UP000095192">
    <property type="component" value="Unassembled WGS sequence"/>
</dbReference>
<name>A0A1D3CY17_9EIME</name>
<sequence>MPHRPPEVTGETPKYGHLKNVRRESGALTMPIARHSDQVSRQLPRPGADLPIESLMLHTHRTATAACAAASDRGFPCVAFDALECAGRMSGQGLHLPPSNTSLREEETAALQGNDMALRIQIKGDTKQLSCSSEVGYVKLLLAQQLNVDARRLRLYAEGADGQKKLLIDPMSLCDYKELAASSATLFAEIDE</sequence>
<dbReference type="VEuPathDB" id="ToxoDB:cyc_03759"/>